<feature type="region of interest" description="Disordered" evidence="1">
    <location>
        <begin position="262"/>
        <end position="309"/>
    </location>
</feature>
<evidence type="ECO:0000313" key="2">
    <source>
        <dbReference type="EMBL" id="KAK9813772.1"/>
    </source>
</evidence>
<dbReference type="Proteomes" id="UP001465755">
    <property type="component" value="Unassembled WGS sequence"/>
</dbReference>
<name>A0AAW1PZA6_9CHLO</name>
<dbReference type="InterPro" id="IPR029063">
    <property type="entry name" value="SAM-dependent_MTases_sf"/>
</dbReference>
<evidence type="ECO:0000256" key="1">
    <source>
        <dbReference type="SAM" id="MobiDB-lite"/>
    </source>
</evidence>
<accession>A0AAW1PZA6</accession>
<dbReference type="Pfam" id="PF10294">
    <property type="entry name" value="Methyltransf_16"/>
    <property type="match status" value="1"/>
</dbReference>
<organism evidence="2 3">
    <name type="scientific">Symbiochloris irregularis</name>
    <dbReference type="NCBI Taxonomy" id="706552"/>
    <lineage>
        <taxon>Eukaryota</taxon>
        <taxon>Viridiplantae</taxon>
        <taxon>Chlorophyta</taxon>
        <taxon>core chlorophytes</taxon>
        <taxon>Trebouxiophyceae</taxon>
        <taxon>Trebouxiales</taxon>
        <taxon>Trebouxiaceae</taxon>
        <taxon>Symbiochloris</taxon>
    </lineage>
</organism>
<dbReference type="SUPFAM" id="SSF53335">
    <property type="entry name" value="S-adenosyl-L-methionine-dependent methyltransferases"/>
    <property type="match status" value="1"/>
</dbReference>
<keyword evidence="3" id="KW-1185">Reference proteome</keyword>
<dbReference type="AlphaFoldDB" id="A0AAW1PZA6"/>
<reference evidence="2 3" key="1">
    <citation type="journal article" date="2024" name="Nat. Commun.">
        <title>Phylogenomics reveals the evolutionary origins of lichenization in chlorophyte algae.</title>
        <authorList>
            <person name="Puginier C."/>
            <person name="Libourel C."/>
            <person name="Otte J."/>
            <person name="Skaloud P."/>
            <person name="Haon M."/>
            <person name="Grisel S."/>
            <person name="Petersen M."/>
            <person name="Berrin J.G."/>
            <person name="Delaux P.M."/>
            <person name="Dal Grande F."/>
            <person name="Keller J."/>
        </authorList>
    </citation>
    <scope>NUCLEOTIDE SEQUENCE [LARGE SCALE GENOMIC DNA]</scope>
    <source>
        <strain evidence="2 3">SAG 2036</strain>
    </source>
</reference>
<dbReference type="PANTHER" id="PTHR14614:SF157">
    <property type="entry name" value="METHYLTRANSFERASE TYPE 12 DOMAIN-CONTAINING PROTEIN"/>
    <property type="match status" value="1"/>
</dbReference>
<dbReference type="CDD" id="cd02440">
    <property type="entry name" value="AdoMet_MTases"/>
    <property type="match status" value="1"/>
</dbReference>
<protein>
    <submittedName>
        <fullName evidence="2">Uncharacterized protein</fullName>
    </submittedName>
</protein>
<dbReference type="PANTHER" id="PTHR14614">
    <property type="entry name" value="HEPATOCELLULAR CARCINOMA-ASSOCIATED ANTIGEN"/>
    <property type="match status" value="1"/>
</dbReference>
<feature type="compositionally biased region" description="Polar residues" evidence="1">
    <location>
        <begin position="262"/>
        <end position="276"/>
    </location>
</feature>
<dbReference type="EMBL" id="JALJOQ010000003">
    <property type="protein sequence ID" value="KAK9813772.1"/>
    <property type="molecule type" value="Genomic_DNA"/>
</dbReference>
<dbReference type="Gene3D" id="3.40.50.150">
    <property type="entry name" value="Vaccinia Virus protein VP39"/>
    <property type="match status" value="1"/>
</dbReference>
<gene>
    <name evidence="2" type="ORF">WJX73_008677</name>
</gene>
<comment type="caution">
    <text evidence="2">The sequence shown here is derived from an EMBL/GenBank/DDBJ whole genome shotgun (WGS) entry which is preliminary data.</text>
</comment>
<evidence type="ECO:0000313" key="3">
    <source>
        <dbReference type="Proteomes" id="UP001465755"/>
    </source>
</evidence>
<proteinExistence type="predicted"/>
<dbReference type="InterPro" id="IPR019410">
    <property type="entry name" value="Methyltransf_16"/>
</dbReference>
<sequence length="465" mass="49537">MGADASEGVFIDLILASQRVGEWLDVLRSAASLQRRKQTLQELASAVASDSSYAEEARLAGAVDVLTKFIAKTDDHELLEPASKVIAACTGPLAISGQVRQFTYHTAAEQPLTVQLREGSLSDGVGVRLWISAHTLCRCLAEHPILVEGKNVLELGSGCGLCALVAAQLGARQVTMSDCDPAALQNAAANMQQGLGGDSPDGGSSEAELGGIIEEELGSGDEDLEGMWPAETPSGGGISAALPAESVWDMGNMRVRFLDWNQNSQGTSTSPAFSNKSLHHSVMQSLEEDDSSSASSSGDDSSPEQKTEVAACRKMLRQSSLAKDVGTRAAESEPVAQDVDIPQDVRTHIQSTVPPPLEGDEKFNLIIGSDLLYEEAHAGLVAGVIANRMTALGCAILTFPVREQSILDRFTSMVMLHGLDIEVERFEPQAQDEGMCSDTRQYEGGFVIAQIRKGFTNNITFECCH</sequence>